<feature type="domain" description="SH3" evidence="9">
    <location>
        <begin position="2079"/>
        <end position="2147"/>
    </location>
</feature>
<dbReference type="InterPro" id="IPR013783">
    <property type="entry name" value="Ig-like_fold"/>
</dbReference>
<organism evidence="11 12">
    <name type="scientific">Huso huso</name>
    <name type="common">Beluga</name>
    <name type="synonym">Acipenser huso</name>
    <dbReference type="NCBI Taxonomy" id="61971"/>
    <lineage>
        <taxon>Eukaryota</taxon>
        <taxon>Metazoa</taxon>
        <taxon>Chordata</taxon>
        <taxon>Craniata</taxon>
        <taxon>Vertebrata</taxon>
        <taxon>Euteleostomi</taxon>
        <taxon>Actinopterygii</taxon>
        <taxon>Chondrostei</taxon>
        <taxon>Acipenseriformes</taxon>
        <taxon>Acipenseridae</taxon>
        <taxon>Huso</taxon>
    </lineage>
</organism>
<keyword evidence="4" id="KW-0963">Cytoplasm</keyword>
<evidence type="ECO:0000256" key="2">
    <source>
        <dbReference type="ARBA" id="ARBA00010749"/>
    </source>
</evidence>
<feature type="compositionally biased region" description="Polar residues" evidence="8">
    <location>
        <begin position="266"/>
        <end position="276"/>
    </location>
</feature>
<feature type="region of interest" description="Disordered" evidence="8">
    <location>
        <begin position="970"/>
        <end position="1023"/>
    </location>
</feature>
<dbReference type="SUPFAM" id="SSF49265">
    <property type="entry name" value="Fibronectin type III"/>
    <property type="match status" value="2"/>
</dbReference>
<dbReference type="InterPro" id="IPR057884">
    <property type="entry name" value="FN3_RIM-BP1/2/3"/>
</dbReference>
<comment type="caution">
    <text evidence="11">The sequence shown here is derived from an EMBL/GenBank/DDBJ whole genome shotgun (WGS) entry which is preliminary data.</text>
</comment>
<dbReference type="CDD" id="cd12014">
    <property type="entry name" value="SH3_RIM-BP_1"/>
    <property type="match status" value="1"/>
</dbReference>
<dbReference type="SMART" id="SM00060">
    <property type="entry name" value="FN3"/>
    <property type="match status" value="3"/>
</dbReference>
<feature type="compositionally biased region" description="Low complexity" evidence="8">
    <location>
        <begin position="1934"/>
        <end position="1944"/>
    </location>
</feature>
<feature type="region of interest" description="Disordered" evidence="8">
    <location>
        <begin position="504"/>
        <end position="558"/>
    </location>
</feature>
<feature type="domain" description="Fibronectin type-III" evidence="10">
    <location>
        <begin position="1141"/>
        <end position="1232"/>
    </location>
</feature>
<feature type="region of interest" description="Disordered" evidence="8">
    <location>
        <begin position="2172"/>
        <end position="2221"/>
    </location>
</feature>
<evidence type="ECO:0000313" key="11">
    <source>
        <dbReference type="EMBL" id="KAK6475415.1"/>
    </source>
</evidence>
<feature type="compositionally biased region" description="Basic and acidic residues" evidence="8">
    <location>
        <begin position="2299"/>
        <end position="2312"/>
    </location>
</feature>
<dbReference type="InterPro" id="IPR001452">
    <property type="entry name" value="SH3_domain"/>
</dbReference>
<sequence>MGKDRSNSFNISPKKDTSGILGEYRKEIEKLKTALENEKCKNKQARKKFATDLNRFRAAAKKEQTKVVEYLSSRHEQQKALEVRNLKEAFAKERETEIRQLLRWKGNELKEVGVSLGKERDIAIKHARELQRQLAEELVSKGSPCKVVGKKATNDPGCLSNRVAYRKLEQLLLKLRWETDGEQAALIRRLKAELDLEKNLFLKHLLETHSWAFEENKAIRCRSSGESSKSLAFVPGSPECSSRATWTKSVSLLEEEEKKPSKRDSGTSASRGSFCSSPGKESFCNNLSPEKCTSTPRSLRWTPRDDQVFFRRSCSTGAVTSGGPSLSKCLLFDMDWMNGTDYGYLVRQNSELLRALDELERTCASLRQENVLLRKSSSPETEEKVKRLKRKNAELAVIAKRLEERARKLQEANLKVANTPVPLKGSSVEQYKKAFARQRAHDLAEQAETLLAKDKEIEALRVECRELQSRFGKGKGAPGQSGGGDFERLLRESQKEVLRLQRQLALSSTREPEVVNSQGKAKTENALVHEEPQTGRFEKTNGCEKHKPSLTPEHPALEQEDQRLQQLETELSKKRKECENLEHELAKARKDVSYFESELNDVRGRNARLKEETGHLIQKAELLDQVQSENDELRDNLSAVTAQRNSALEENQRLQAKLDNLEQVLKQMREVAERRQHLESEHEEALNVLRLKQDEVQRLQKAQVEAKKEHEGVVQLLEDLIQLVYRTEMVKVRELEGKCRSQSEQFALLCHELERFRLQAGKISVLNSEPENTVSAELDLQPQLTLYNGVEVPEEKEVEAAPLSAPASPAAETPKEEPVSEEVSVQHIESTAVSTESAEEPTPTTPKSESQQVTPKSESFQHSTPKSCPTPEVDTASEVEELDIDVSPIPEPESGAPAKLQVFIARYSYNPFDGPNENPEAELPLTAGEYIYACGDMDEDGFYEGELMDGRRGLVPSNFVERVSDDDMMSFHPPEVSDLSHNSYQESSFHSSSEKNLRLSVNSSDKTELSVPEEEEEMGPSLGKAGSLMANGYDLDMEEVGDDIVPYPRRLTLIKQLVKSIIISWDSPLVPAGWGNVWSYDVYVDKELRLNVPFGSQTKAVLERLDVNLKTYRISVQSLTEKGNSDLLQCSFLVGRNVCVAPTQLKVENVTATSANLTWLPSNSNYVHAVSLNEEEYEVVKAGCYSYCLSNLRPNMRYKVKVEARPLQTPWELPLERWERKCTVTAFTTLMAGPPDAPLDIQVESGPSPGIVLVSWLPVTIDAAGTSNGVRVTGYAVYADTQKVLEVASPTAGSVLVGPSQIHFLQVAKELTIRTMSPYGESVDSVPVKIPPQLFRPTAHCQPLQMLPSASSTSDVCVHTVPPYRDALENTTAKTPALLTAMLQSPPLGATPNSEAAELHDLSSNTSVLCKEDRTMHINARTDPLLDATSVSNTIADGDLMSAARSAFHEADIPEEDLTKDSENSSVKRPTATIADFLEEAEWTEAADSSAADVAVDHSDSLLTDEASADTAALVGSPIQTLEAVESEQEAEEESSRGKVRLVSVEEFLDDTQEESELRCKPEQEESCLKECLELPEPRRDHRLNEYRAESSRGSDLSDILEEDEEELCSDTAVNEEGEEPASGHSIGEAGKSDMWETDSDEEILEKILELPLQTHHSKQLFSILEVTEEEDESQELEEGEQQSSAEVPGHGLEERASIPETYNCANKLSANPIFPGEDCITHSEVCDTKSIKASEEATHFNHKPHRTRERSSHLLSQTCENEAQDHVRYSTSHGRNKLHTHKDHHSTSLEAGSKTCKFPEEDFDSEGSIYIQDRVRRAHNREQKGTHFLKESADKTLGCSPRMRQEALLMSQRDIISSELLKTKLAQNKYYNTKGSRRNMLSSANGIEIDIEYGTEDDEDTLPCGPAVVHLGQIRADWCGDGPESEGCEELSDCSSQCDSVQSNGPKRELKRQQVVDDDVFVSRAKLPHHHHRSRGTSGTLSPHSRGKGGTEAGETWRLDLQKTAGRRAKPEHGAKGHPADDSYARETVANGDPRLQHSAEVLGKTGRAETRPAKEALRTGNPGITEGSEAEGIIQDNAVRIFVALFAYDPASMSPNPDAAEEELPFKEGQIIKIHGDKDADGFYHGESRGRFGYVPCNMVSEIQVEDEETRDQLLQQGYLSAEASVEKIGTRSHAQLPRRPIPPPKPRRSKKVKSAGVWEENVNSHRECSRPSSGSRRMTRPRRMVAVFDYDPRESSPNVDIEAELTFSAGDVIVVFGDMDDDGFFYGDLNGQQGLAPSNFLQALPENGEEAAGGLSEEKVLPAESRRESQVSLEGSEEQNDSAVTSFEEPLTPCPTVGITAPAQVQVPSPESPGQSDTSPPGKKKRGFFSKGKKLFKKLGSSKKE</sequence>
<dbReference type="SUPFAM" id="SSF50044">
    <property type="entry name" value="SH3-domain"/>
    <property type="match status" value="3"/>
</dbReference>
<keyword evidence="7" id="KW-0175">Coiled coil</keyword>
<feature type="compositionally biased region" description="Basic and acidic residues" evidence="8">
    <location>
        <begin position="256"/>
        <end position="265"/>
    </location>
</feature>
<dbReference type="EMBL" id="JAHFZB010000024">
    <property type="protein sequence ID" value="KAK6475415.1"/>
    <property type="molecule type" value="Genomic_DNA"/>
</dbReference>
<dbReference type="InterPro" id="IPR040325">
    <property type="entry name" value="RIMBP1/2/3"/>
</dbReference>
<feature type="compositionally biased region" description="Polar residues" evidence="8">
    <location>
        <begin position="504"/>
        <end position="520"/>
    </location>
</feature>
<evidence type="ECO:0000256" key="3">
    <source>
        <dbReference type="ARBA" id="ARBA00022443"/>
    </source>
</evidence>
<feature type="compositionally biased region" description="Basic and acidic residues" evidence="8">
    <location>
        <begin position="2010"/>
        <end position="2026"/>
    </location>
</feature>
<feature type="region of interest" description="Disordered" evidence="8">
    <location>
        <begin position="1668"/>
        <end position="1690"/>
    </location>
</feature>
<feature type="region of interest" description="Disordered" evidence="8">
    <location>
        <begin position="1587"/>
        <end position="1638"/>
    </location>
</feature>
<dbReference type="InterPro" id="IPR035755">
    <property type="entry name" value="RIM-BP_SH3_3"/>
</dbReference>
<evidence type="ECO:0000256" key="7">
    <source>
        <dbReference type="SAM" id="Coils"/>
    </source>
</evidence>
<feature type="compositionally biased region" description="Polar residues" evidence="8">
    <location>
        <begin position="2349"/>
        <end position="2362"/>
    </location>
</feature>
<dbReference type="PANTHER" id="PTHR14234:SF20">
    <property type="entry name" value="PERIPHERAL-TYPE BENZODIAZEPINE RECEPTOR-ASSOCIATED PROTEIN 1"/>
    <property type="match status" value="1"/>
</dbReference>
<dbReference type="Pfam" id="PF00041">
    <property type="entry name" value="fn3"/>
    <property type="match status" value="1"/>
</dbReference>
<comment type="similarity">
    <text evidence="2">Belongs to the RIMBP family.</text>
</comment>
<dbReference type="Gene3D" id="2.30.30.40">
    <property type="entry name" value="SH3 Domains"/>
    <property type="match status" value="3"/>
</dbReference>
<reference evidence="11 12" key="1">
    <citation type="submission" date="2021-05" db="EMBL/GenBank/DDBJ databases">
        <authorList>
            <person name="Zahm M."/>
            <person name="Klopp C."/>
            <person name="Cabau C."/>
            <person name="Kuhl H."/>
            <person name="Suciu R."/>
            <person name="Ciorpac M."/>
            <person name="Holostenco D."/>
            <person name="Gessner J."/>
            <person name="Wuertz S."/>
            <person name="Hohne C."/>
            <person name="Stock M."/>
            <person name="Gislard M."/>
            <person name="Lluch J."/>
            <person name="Milhes M."/>
            <person name="Lampietro C."/>
            <person name="Lopez Roques C."/>
            <person name="Donnadieu C."/>
            <person name="Du K."/>
            <person name="Schartl M."/>
            <person name="Guiguen Y."/>
        </authorList>
    </citation>
    <scope>NUCLEOTIDE SEQUENCE [LARGE SCALE GENOMIC DNA]</scope>
    <source>
        <strain evidence="11">Hh-F2</strain>
        <tissue evidence="11">Blood</tissue>
    </source>
</reference>
<feature type="compositionally biased region" description="Basic residues" evidence="8">
    <location>
        <begin position="1967"/>
        <end position="1976"/>
    </location>
</feature>
<dbReference type="SMART" id="SM00326">
    <property type="entry name" value="SH3"/>
    <property type="match status" value="3"/>
</dbReference>
<feature type="region of interest" description="Disordered" evidence="8">
    <location>
        <begin position="796"/>
        <end position="874"/>
    </location>
</feature>
<dbReference type="PROSITE" id="PS50853">
    <property type="entry name" value="FN3"/>
    <property type="match status" value="1"/>
</dbReference>
<accession>A0ABR0YS47</accession>
<feature type="coiled-coil region" evidence="7">
    <location>
        <begin position="349"/>
        <end position="419"/>
    </location>
</feature>
<dbReference type="InterPro" id="IPR036116">
    <property type="entry name" value="FN3_sf"/>
</dbReference>
<feature type="compositionally biased region" description="Basic residues" evidence="8">
    <location>
        <begin position="2365"/>
        <end position="2388"/>
    </location>
</feature>
<name>A0ABR0YS47_HUSHU</name>
<feature type="compositionally biased region" description="Basic residues" evidence="8">
    <location>
        <begin position="1775"/>
        <end position="1785"/>
    </location>
</feature>
<dbReference type="PROSITE" id="PS50002">
    <property type="entry name" value="SH3"/>
    <property type="match status" value="3"/>
</dbReference>
<feature type="domain" description="SH3" evidence="9">
    <location>
        <begin position="898"/>
        <end position="965"/>
    </location>
</feature>
<keyword evidence="3 6" id="KW-0728">SH3 domain</keyword>
<evidence type="ECO:0000256" key="8">
    <source>
        <dbReference type="SAM" id="MobiDB-lite"/>
    </source>
</evidence>
<dbReference type="CDD" id="cd00063">
    <property type="entry name" value="FN3"/>
    <property type="match status" value="2"/>
</dbReference>
<feature type="domain" description="SH3" evidence="9">
    <location>
        <begin position="2222"/>
        <end position="2289"/>
    </location>
</feature>
<dbReference type="InterPro" id="IPR036028">
    <property type="entry name" value="SH3-like_dom_sf"/>
</dbReference>
<feature type="compositionally biased region" description="Basic and acidic residues" evidence="8">
    <location>
        <begin position="521"/>
        <end position="547"/>
    </location>
</feature>
<dbReference type="Gene3D" id="2.60.40.10">
    <property type="entry name" value="Immunoglobulins"/>
    <property type="match status" value="2"/>
</dbReference>
<feature type="compositionally biased region" description="Polar residues" evidence="8">
    <location>
        <begin position="851"/>
        <end position="867"/>
    </location>
</feature>
<dbReference type="Pfam" id="PF25523">
    <property type="entry name" value="Ig_RIMBP2"/>
    <property type="match status" value="1"/>
</dbReference>
<evidence type="ECO:0000259" key="9">
    <source>
        <dbReference type="PROSITE" id="PS50002"/>
    </source>
</evidence>
<dbReference type="Pfam" id="PF07653">
    <property type="entry name" value="SH3_2"/>
    <property type="match status" value="3"/>
</dbReference>
<dbReference type="InterPro" id="IPR057950">
    <property type="entry name" value="RIMB1/RIM3A-C-like_N"/>
</dbReference>
<feature type="coiled-coil region" evidence="7">
    <location>
        <begin position="21"/>
        <end position="48"/>
    </location>
</feature>
<keyword evidence="5" id="KW-0677">Repeat</keyword>
<feature type="compositionally biased region" description="Low complexity" evidence="8">
    <location>
        <begin position="980"/>
        <end position="991"/>
    </location>
</feature>
<dbReference type="Pfam" id="PF25566">
    <property type="entry name" value="RIMB1_N"/>
    <property type="match status" value="1"/>
</dbReference>
<evidence type="ECO:0000256" key="1">
    <source>
        <dbReference type="ARBA" id="ARBA00004496"/>
    </source>
</evidence>
<dbReference type="InterPro" id="IPR035753">
    <property type="entry name" value="RIM-BP_SH3_2"/>
</dbReference>
<feature type="region of interest" description="Disordered" evidence="8">
    <location>
        <begin position="2292"/>
        <end position="2388"/>
    </location>
</feature>
<feature type="compositionally biased region" description="Low complexity" evidence="8">
    <location>
        <begin position="821"/>
        <end position="850"/>
    </location>
</feature>
<feature type="compositionally biased region" description="Acidic residues" evidence="8">
    <location>
        <begin position="1668"/>
        <end position="1681"/>
    </location>
</feature>
<evidence type="ECO:0000259" key="10">
    <source>
        <dbReference type="PROSITE" id="PS50853"/>
    </source>
</evidence>
<evidence type="ECO:0000256" key="5">
    <source>
        <dbReference type="ARBA" id="ARBA00022737"/>
    </source>
</evidence>
<evidence type="ECO:0000256" key="4">
    <source>
        <dbReference type="ARBA" id="ARBA00022490"/>
    </source>
</evidence>
<proteinExistence type="inferred from homology"/>
<dbReference type="CDD" id="cd12013">
    <property type="entry name" value="SH3_RIM-BP_3"/>
    <property type="match status" value="1"/>
</dbReference>
<feature type="compositionally biased region" description="Acidic residues" evidence="8">
    <location>
        <begin position="1599"/>
        <end position="1620"/>
    </location>
</feature>
<dbReference type="CDD" id="cd12012">
    <property type="entry name" value="SH3_RIM-BP_2"/>
    <property type="match status" value="1"/>
</dbReference>
<evidence type="ECO:0000256" key="6">
    <source>
        <dbReference type="PROSITE-ProRule" id="PRU00192"/>
    </source>
</evidence>
<feature type="compositionally biased region" description="Basic and acidic residues" evidence="8">
    <location>
        <begin position="1947"/>
        <end position="1956"/>
    </location>
</feature>
<comment type="subcellular location">
    <subcellularLocation>
        <location evidence="1">Cytoplasm</location>
    </subcellularLocation>
</comment>
<dbReference type="Gene3D" id="1.10.287.1490">
    <property type="match status" value="1"/>
</dbReference>
<gene>
    <name evidence="11" type="ORF">HHUSO_G24924</name>
</gene>
<evidence type="ECO:0000313" key="12">
    <source>
        <dbReference type="Proteomes" id="UP001369086"/>
    </source>
</evidence>
<protein>
    <submittedName>
        <fullName evidence="11">Peripheral-type benzodiazepine receptor-associated protein 1-like</fullName>
    </submittedName>
</protein>
<dbReference type="PANTHER" id="PTHR14234">
    <property type="entry name" value="RIM BINDING PROTEIN-RELATED"/>
    <property type="match status" value="1"/>
</dbReference>
<dbReference type="InterPro" id="IPR003961">
    <property type="entry name" value="FN3_dom"/>
</dbReference>
<feature type="region of interest" description="Disordered" evidence="8">
    <location>
        <begin position="253"/>
        <end position="283"/>
    </location>
</feature>
<dbReference type="Proteomes" id="UP001369086">
    <property type="component" value="Unassembled WGS sequence"/>
</dbReference>
<feature type="region of interest" description="Disordered" evidence="8">
    <location>
        <begin position="1774"/>
        <end position="1793"/>
    </location>
</feature>
<keyword evidence="12" id="KW-1185">Reference proteome</keyword>
<feature type="region of interest" description="Disordered" evidence="8">
    <location>
        <begin position="1931"/>
        <end position="2039"/>
    </location>
</feature>
<feature type="compositionally biased region" description="Low complexity" evidence="8">
    <location>
        <begin position="800"/>
        <end position="812"/>
    </location>
</feature>